<dbReference type="PANTHER" id="PTHR43401">
    <property type="entry name" value="L-THREONINE 3-DEHYDROGENASE"/>
    <property type="match status" value="1"/>
</dbReference>
<evidence type="ECO:0000259" key="2">
    <source>
        <dbReference type="Pfam" id="PF00107"/>
    </source>
</evidence>
<dbReference type="InterPro" id="IPR013149">
    <property type="entry name" value="ADH-like_C"/>
</dbReference>
<proteinExistence type="predicted"/>
<accession>A0A212LH71</accession>
<evidence type="ECO:0000259" key="3">
    <source>
        <dbReference type="Pfam" id="PF08240"/>
    </source>
</evidence>
<evidence type="ECO:0000313" key="4">
    <source>
        <dbReference type="EMBL" id="SCM76817.1"/>
    </source>
</evidence>
<dbReference type="Gene3D" id="3.40.50.720">
    <property type="entry name" value="NAD(P)-binding Rossmann-like Domain"/>
    <property type="match status" value="1"/>
</dbReference>
<dbReference type="EMBL" id="FMJD01000008">
    <property type="protein sequence ID" value="SCM76817.1"/>
    <property type="molecule type" value="Genomic_DNA"/>
</dbReference>
<sequence>MIMKALKIDGSGMNSFHAVAEPVAGPGEVLVAVKHVGLCGSDLNTFAGLNPLVSLPRIPGHEIGAEIVCVGEDVPADYAPGKRVIVVPYTACGKCSSCRKGRVNACRYNRTLGVQQDGGLAEKIVLPYGKLILNDTLAPRHLALVEPLSVGFHAVDRGRVGAGDRVVVIGCGMIGMGAVAGAVARGAEVIAVDIGDKTAMALKYGAKHAIDAGKDDVVARVNELTGGDGTDVVIEAVGLPATFTQAIDLACFAGRVVYIGYSKAPVTYDTKYFNMKELDIHGSRNATIDDFKTVIAYLEGLDHSPDDLISKVFAFKDADRALPYWTEARASTLKILIEC</sequence>
<dbReference type="PANTHER" id="PTHR43401:SF2">
    <property type="entry name" value="L-THREONINE 3-DEHYDROGENASE"/>
    <property type="match status" value="1"/>
</dbReference>
<dbReference type="Pfam" id="PF00107">
    <property type="entry name" value="ADH_zinc_N"/>
    <property type="match status" value="1"/>
</dbReference>
<evidence type="ECO:0000256" key="1">
    <source>
        <dbReference type="ARBA" id="ARBA00023002"/>
    </source>
</evidence>
<keyword evidence="1" id="KW-0560">Oxidoreductase</keyword>
<name>A0A212LH71_9HYPH</name>
<dbReference type="SUPFAM" id="SSF50129">
    <property type="entry name" value="GroES-like"/>
    <property type="match status" value="1"/>
</dbReference>
<dbReference type="SUPFAM" id="SSF51735">
    <property type="entry name" value="NAD(P)-binding Rossmann-fold domains"/>
    <property type="match status" value="1"/>
</dbReference>
<protein>
    <submittedName>
        <fullName evidence="4">Alcohol dehydrogenase zinc-binding domain protein</fullName>
    </submittedName>
</protein>
<dbReference type="Gene3D" id="3.90.180.10">
    <property type="entry name" value="Medium-chain alcohol dehydrogenases, catalytic domain"/>
    <property type="match status" value="1"/>
</dbReference>
<reference evidence="4" key="1">
    <citation type="submission" date="2016-08" db="EMBL/GenBank/DDBJ databases">
        <authorList>
            <person name="Seilhamer J.J."/>
        </authorList>
    </citation>
    <scope>NUCLEOTIDE SEQUENCE</scope>
    <source>
        <strain evidence="4">86</strain>
    </source>
</reference>
<feature type="domain" description="Alcohol dehydrogenase-like C-terminal" evidence="2">
    <location>
        <begin position="174"/>
        <end position="297"/>
    </location>
</feature>
<dbReference type="Pfam" id="PF08240">
    <property type="entry name" value="ADH_N"/>
    <property type="match status" value="1"/>
</dbReference>
<dbReference type="GO" id="GO:0016491">
    <property type="term" value="F:oxidoreductase activity"/>
    <property type="evidence" value="ECO:0007669"/>
    <property type="project" value="UniProtKB-KW"/>
</dbReference>
<dbReference type="AlphaFoldDB" id="A0A212LH71"/>
<dbReference type="CDD" id="cd08261">
    <property type="entry name" value="Zn_ADH7"/>
    <property type="match status" value="1"/>
</dbReference>
<dbReference type="InterPro" id="IPR013154">
    <property type="entry name" value="ADH-like_N"/>
</dbReference>
<feature type="domain" description="Alcohol dehydrogenase-like N-terminal" evidence="3">
    <location>
        <begin position="25"/>
        <end position="131"/>
    </location>
</feature>
<gene>
    <name evidence="4" type="ORF">KL86PLE_40622</name>
</gene>
<organism evidence="4">
    <name type="scientific">uncultured Pleomorphomonas sp</name>
    <dbReference type="NCBI Taxonomy" id="442121"/>
    <lineage>
        <taxon>Bacteria</taxon>
        <taxon>Pseudomonadati</taxon>
        <taxon>Pseudomonadota</taxon>
        <taxon>Alphaproteobacteria</taxon>
        <taxon>Hyphomicrobiales</taxon>
        <taxon>Pleomorphomonadaceae</taxon>
        <taxon>Pleomorphomonas</taxon>
        <taxon>environmental samples</taxon>
    </lineage>
</organism>
<dbReference type="InterPro" id="IPR036291">
    <property type="entry name" value="NAD(P)-bd_dom_sf"/>
</dbReference>
<dbReference type="InterPro" id="IPR011032">
    <property type="entry name" value="GroES-like_sf"/>
</dbReference>
<dbReference type="InterPro" id="IPR050129">
    <property type="entry name" value="Zn_alcohol_dh"/>
</dbReference>